<gene>
    <name evidence="2" type="ORF">SORBI_3009G014332</name>
</gene>
<feature type="compositionally biased region" description="Basic residues" evidence="1">
    <location>
        <begin position="1"/>
        <end position="13"/>
    </location>
</feature>
<dbReference type="AlphaFoldDB" id="A0A1Z5R0I4"/>
<evidence type="ECO:0000313" key="2">
    <source>
        <dbReference type="EMBL" id="OQU77240.1"/>
    </source>
</evidence>
<dbReference type="Gramene" id="OQU77240">
    <property type="protein sequence ID" value="OQU77240"/>
    <property type="gene ID" value="SORBI_3009G014332"/>
</dbReference>
<reference evidence="2 3" key="1">
    <citation type="journal article" date="2009" name="Nature">
        <title>The Sorghum bicolor genome and the diversification of grasses.</title>
        <authorList>
            <person name="Paterson A.H."/>
            <person name="Bowers J.E."/>
            <person name="Bruggmann R."/>
            <person name="Dubchak I."/>
            <person name="Grimwood J."/>
            <person name="Gundlach H."/>
            <person name="Haberer G."/>
            <person name="Hellsten U."/>
            <person name="Mitros T."/>
            <person name="Poliakov A."/>
            <person name="Schmutz J."/>
            <person name="Spannagl M."/>
            <person name="Tang H."/>
            <person name="Wang X."/>
            <person name="Wicker T."/>
            <person name="Bharti A.K."/>
            <person name="Chapman J."/>
            <person name="Feltus F.A."/>
            <person name="Gowik U."/>
            <person name="Grigoriev I.V."/>
            <person name="Lyons E."/>
            <person name="Maher C.A."/>
            <person name="Martis M."/>
            <person name="Narechania A."/>
            <person name="Otillar R.P."/>
            <person name="Penning B.W."/>
            <person name="Salamov A.A."/>
            <person name="Wang Y."/>
            <person name="Zhang L."/>
            <person name="Carpita N.C."/>
            <person name="Freeling M."/>
            <person name="Gingle A.R."/>
            <person name="Hash C.T."/>
            <person name="Keller B."/>
            <person name="Klein P."/>
            <person name="Kresovich S."/>
            <person name="McCann M.C."/>
            <person name="Ming R."/>
            <person name="Peterson D.G."/>
            <person name="Mehboob-ur-Rahman"/>
            <person name="Ware D."/>
            <person name="Westhoff P."/>
            <person name="Mayer K.F."/>
            <person name="Messing J."/>
            <person name="Rokhsar D.S."/>
        </authorList>
    </citation>
    <scope>NUCLEOTIDE SEQUENCE [LARGE SCALE GENOMIC DNA]</scope>
    <source>
        <strain evidence="3">cv. BTx623</strain>
    </source>
</reference>
<protein>
    <submittedName>
        <fullName evidence="2">Uncharacterized protein</fullName>
    </submittedName>
</protein>
<evidence type="ECO:0000313" key="3">
    <source>
        <dbReference type="Proteomes" id="UP000000768"/>
    </source>
</evidence>
<dbReference type="Proteomes" id="UP000000768">
    <property type="component" value="Chromosome 9"/>
</dbReference>
<sequence length="63" mass="7457">MQRKHITKRSSRTIRKDDKPSFASVRRQQQFCSLRLCLKSEYCGVYEINIFSTCNSKAVHYLV</sequence>
<reference evidence="3" key="2">
    <citation type="journal article" date="2018" name="Plant J.">
        <title>The Sorghum bicolor reference genome: improved assembly, gene annotations, a transcriptome atlas, and signatures of genome organization.</title>
        <authorList>
            <person name="McCormick R.F."/>
            <person name="Truong S.K."/>
            <person name="Sreedasyam A."/>
            <person name="Jenkins J."/>
            <person name="Shu S."/>
            <person name="Sims D."/>
            <person name="Kennedy M."/>
            <person name="Amirebrahimi M."/>
            <person name="Weers B.D."/>
            <person name="McKinley B."/>
            <person name="Mattison A."/>
            <person name="Morishige D.T."/>
            <person name="Grimwood J."/>
            <person name="Schmutz J."/>
            <person name="Mullet J.E."/>
        </authorList>
    </citation>
    <scope>NUCLEOTIDE SEQUENCE [LARGE SCALE GENOMIC DNA]</scope>
    <source>
        <strain evidence="3">cv. BTx623</strain>
    </source>
</reference>
<name>A0A1Z5R0I4_SORBI</name>
<keyword evidence="3" id="KW-1185">Reference proteome</keyword>
<proteinExistence type="predicted"/>
<dbReference type="EMBL" id="CM000768">
    <property type="protein sequence ID" value="OQU77240.1"/>
    <property type="molecule type" value="Genomic_DNA"/>
</dbReference>
<evidence type="ECO:0000256" key="1">
    <source>
        <dbReference type="SAM" id="MobiDB-lite"/>
    </source>
</evidence>
<dbReference type="InParanoid" id="A0A1Z5R0I4"/>
<organism evidence="2 3">
    <name type="scientific">Sorghum bicolor</name>
    <name type="common">Sorghum</name>
    <name type="synonym">Sorghum vulgare</name>
    <dbReference type="NCBI Taxonomy" id="4558"/>
    <lineage>
        <taxon>Eukaryota</taxon>
        <taxon>Viridiplantae</taxon>
        <taxon>Streptophyta</taxon>
        <taxon>Embryophyta</taxon>
        <taxon>Tracheophyta</taxon>
        <taxon>Spermatophyta</taxon>
        <taxon>Magnoliopsida</taxon>
        <taxon>Liliopsida</taxon>
        <taxon>Poales</taxon>
        <taxon>Poaceae</taxon>
        <taxon>PACMAD clade</taxon>
        <taxon>Panicoideae</taxon>
        <taxon>Andropogonodae</taxon>
        <taxon>Andropogoneae</taxon>
        <taxon>Sorghinae</taxon>
        <taxon>Sorghum</taxon>
    </lineage>
</organism>
<feature type="region of interest" description="Disordered" evidence="1">
    <location>
        <begin position="1"/>
        <end position="20"/>
    </location>
</feature>
<accession>A0A1Z5R0I4</accession>